<comment type="similarity">
    <text evidence="2">Belongs to the ORC3 family.</text>
</comment>
<keyword evidence="3" id="KW-0235">DNA replication</keyword>
<dbReference type="InterPro" id="IPR020795">
    <property type="entry name" value="ORC3"/>
</dbReference>
<name>A0A8H4N769_9PEZI</name>
<dbReference type="Pfam" id="PF07034">
    <property type="entry name" value="ORC3_N"/>
    <property type="match status" value="1"/>
</dbReference>
<dbReference type="AlphaFoldDB" id="A0A8H4N769"/>
<sequence length="658" mass="73906">MEHEKCYVFKLQEERPSKRRRVNTGTANASQELRKRTCRELWDAQQQRIDRIIDDVHRATLSEIINFISTAAFAQDHASKIPTGLVVAGPSIASHAQFFDSLAQRTADEAQSVFVALTSSECPNLKTLLRNLIRKATSAEDDDGDEHVFTRRKGPKLLNYDLQLLFEWCKEHNPAHVVVTFRDSEAFEGSLLADAIQLMSSWLDRIPFVLLFGVATSAEGFQEKLPSAAIRCLEGCKFDVVQADEVLEQVFLKTIDGGAPLWLGPELSKRAFERHKDHIQSVETFVDALKYAYMSHFFANPLSVFLRMDLTYKQVSSEDLEALRNVDSFQKYSEDLLEERDAATVRSLLESDEFLFQHAIEQITVTQDKIHGIVRACLLLKELRGSIPRLPSVPASTLYIRGASGDLNRSPLIRDFLLAVKKAPSDTLSNLLSILVKSDASDKSVRKIQTELKKLLTSAGAPNQPLRSAHDLRHDTLRTTVVAQKVELSKQKSALSATDAAYSKIVEELHGWLESYFEKVLLTPQDLFLHEAVVYDLRSPHKDVFTPKPRVAVERALSAPHDYLNCTCCENAKGAEGALSSTQPPTAILYQLYLESGNLINVNDLWLAFNAIVGEDEEDEKMPMALFQRSLAELKYLGLIKASRKKTDHVAKLAWKGL</sequence>
<dbReference type="EMBL" id="WWBZ02000016">
    <property type="protein sequence ID" value="KAF4309763.1"/>
    <property type="molecule type" value="Genomic_DNA"/>
</dbReference>
<protein>
    <submittedName>
        <fullName evidence="8">Origin recognition complex subunit</fullName>
    </submittedName>
</protein>
<evidence type="ECO:0000256" key="1">
    <source>
        <dbReference type="ARBA" id="ARBA00004123"/>
    </source>
</evidence>
<reference evidence="8" key="1">
    <citation type="submission" date="2020-04" db="EMBL/GenBank/DDBJ databases">
        <title>Genome Assembly and Annotation of Botryosphaeria dothidea sdau 11-99, a Latent Pathogen of Apple Fruit Ring Rot in China.</title>
        <authorList>
            <person name="Yu C."/>
            <person name="Diao Y."/>
            <person name="Lu Q."/>
            <person name="Zhao J."/>
            <person name="Cui S."/>
            <person name="Peng C."/>
            <person name="He B."/>
            <person name="Liu H."/>
        </authorList>
    </citation>
    <scope>NUCLEOTIDE SEQUENCE [LARGE SCALE GENOMIC DNA]</scope>
    <source>
        <strain evidence="8">Sdau11-99</strain>
    </source>
</reference>
<evidence type="ECO:0000313" key="8">
    <source>
        <dbReference type="EMBL" id="KAF4309763.1"/>
    </source>
</evidence>
<dbReference type="PANTHER" id="PTHR12748">
    <property type="entry name" value="ORIGIN RECOGNITION COMPLEX SUBUNIT 3"/>
    <property type="match status" value="1"/>
</dbReference>
<evidence type="ECO:0000256" key="3">
    <source>
        <dbReference type="ARBA" id="ARBA00022705"/>
    </source>
</evidence>
<evidence type="ECO:0000259" key="7">
    <source>
        <dbReference type="Pfam" id="PF18137"/>
    </source>
</evidence>
<proteinExistence type="inferred from homology"/>
<evidence type="ECO:0000256" key="5">
    <source>
        <dbReference type="ARBA" id="ARBA00023242"/>
    </source>
</evidence>
<dbReference type="InterPro" id="IPR045667">
    <property type="entry name" value="ORC3_N"/>
</dbReference>
<feature type="domain" description="Origin recognition complex subunit 3 N-terminal" evidence="6">
    <location>
        <begin position="8"/>
        <end position="305"/>
    </location>
</feature>
<dbReference type="GO" id="GO:0005664">
    <property type="term" value="C:nuclear origin of replication recognition complex"/>
    <property type="evidence" value="ECO:0007669"/>
    <property type="project" value="InterPro"/>
</dbReference>
<evidence type="ECO:0000259" key="6">
    <source>
        <dbReference type="Pfam" id="PF07034"/>
    </source>
</evidence>
<keyword evidence="9" id="KW-1185">Reference proteome</keyword>
<dbReference type="GO" id="GO:0003688">
    <property type="term" value="F:DNA replication origin binding"/>
    <property type="evidence" value="ECO:0007669"/>
    <property type="project" value="TreeGrafter"/>
</dbReference>
<dbReference type="Proteomes" id="UP000572817">
    <property type="component" value="Unassembled WGS sequence"/>
</dbReference>
<dbReference type="InterPro" id="IPR040855">
    <property type="entry name" value="ORC_WH_C"/>
</dbReference>
<organism evidence="8 9">
    <name type="scientific">Botryosphaeria dothidea</name>
    <dbReference type="NCBI Taxonomy" id="55169"/>
    <lineage>
        <taxon>Eukaryota</taxon>
        <taxon>Fungi</taxon>
        <taxon>Dikarya</taxon>
        <taxon>Ascomycota</taxon>
        <taxon>Pezizomycotina</taxon>
        <taxon>Dothideomycetes</taxon>
        <taxon>Dothideomycetes incertae sedis</taxon>
        <taxon>Botryosphaeriales</taxon>
        <taxon>Botryosphaeriaceae</taxon>
        <taxon>Botryosphaeria</taxon>
    </lineage>
</organism>
<dbReference type="Pfam" id="PF18137">
    <property type="entry name" value="WHD_ORC"/>
    <property type="match status" value="1"/>
</dbReference>
<dbReference type="GO" id="GO:0031261">
    <property type="term" value="C:DNA replication preinitiation complex"/>
    <property type="evidence" value="ECO:0007669"/>
    <property type="project" value="TreeGrafter"/>
</dbReference>
<keyword evidence="4" id="KW-0238">DNA-binding</keyword>
<accession>A0A8H4N769</accession>
<dbReference type="PANTHER" id="PTHR12748:SF0">
    <property type="entry name" value="ORIGIN RECOGNITION COMPLEX SUBUNIT 3"/>
    <property type="match status" value="1"/>
</dbReference>
<evidence type="ECO:0000256" key="2">
    <source>
        <dbReference type="ARBA" id="ARBA00010977"/>
    </source>
</evidence>
<dbReference type="GO" id="GO:0006270">
    <property type="term" value="P:DNA replication initiation"/>
    <property type="evidence" value="ECO:0007669"/>
    <property type="project" value="TreeGrafter"/>
</dbReference>
<evidence type="ECO:0000313" key="9">
    <source>
        <dbReference type="Proteomes" id="UP000572817"/>
    </source>
</evidence>
<dbReference type="OrthoDB" id="10265211at2759"/>
<feature type="domain" description="Origin recognition complex subunit 3 winged helix C-terminal" evidence="7">
    <location>
        <begin position="550"/>
        <end position="655"/>
    </location>
</feature>
<comment type="caution">
    <text evidence="8">The sequence shown here is derived from an EMBL/GenBank/DDBJ whole genome shotgun (WGS) entry which is preliminary data.</text>
</comment>
<keyword evidence="5" id="KW-0539">Nucleus</keyword>
<dbReference type="CDD" id="cd20704">
    <property type="entry name" value="Orc3"/>
    <property type="match status" value="2"/>
</dbReference>
<gene>
    <name evidence="8" type="ORF">GTA08_BOTSDO02433</name>
</gene>
<dbReference type="GO" id="GO:0005656">
    <property type="term" value="C:nuclear pre-replicative complex"/>
    <property type="evidence" value="ECO:0007669"/>
    <property type="project" value="TreeGrafter"/>
</dbReference>
<evidence type="ECO:0000256" key="4">
    <source>
        <dbReference type="ARBA" id="ARBA00023125"/>
    </source>
</evidence>
<comment type="subcellular location">
    <subcellularLocation>
        <location evidence="1">Nucleus</location>
    </subcellularLocation>
</comment>